<reference evidence="14 15" key="1">
    <citation type="submission" date="2017-11" db="EMBL/GenBank/DDBJ databases">
        <title>Evolution of Phototrophy in the Chloroflexi Phylum Driven by Horizontal Gene Transfer.</title>
        <authorList>
            <person name="Ward L.M."/>
            <person name="Hemp J."/>
            <person name="Shih P.M."/>
            <person name="Mcglynn S.E."/>
            <person name="Fischer W."/>
        </authorList>
    </citation>
    <scope>NUCLEOTIDE SEQUENCE [LARGE SCALE GENOMIC DNA]</scope>
    <source>
        <strain evidence="14">JP3_13</strain>
    </source>
</reference>
<keyword evidence="7" id="KW-0479">Metal-binding</keyword>
<evidence type="ECO:0000256" key="2">
    <source>
        <dbReference type="ARBA" id="ARBA00007395"/>
    </source>
</evidence>
<dbReference type="InterPro" id="IPR051174">
    <property type="entry name" value="Cytochrome_c-type_ET"/>
</dbReference>
<gene>
    <name evidence="14" type="primary">nrfH</name>
    <name evidence="14" type="ORF">CUN49_10970</name>
</gene>
<dbReference type="GO" id="GO:0046872">
    <property type="term" value="F:metal ion binding"/>
    <property type="evidence" value="ECO:0007669"/>
    <property type="project" value="UniProtKB-KW"/>
</dbReference>
<keyword evidence="6 12" id="KW-0812">Transmembrane</keyword>
<evidence type="ECO:0000256" key="5">
    <source>
        <dbReference type="ARBA" id="ARBA00022617"/>
    </source>
</evidence>
<dbReference type="InterPro" id="IPR038266">
    <property type="entry name" value="NapC/NirT_cytc_sf"/>
</dbReference>
<keyword evidence="3" id="KW-0813">Transport</keyword>
<dbReference type="InterPro" id="IPR005126">
    <property type="entry name" value="NapC/NirT_cyt_c_N"/>
</dbReference>
<evidence type="ECO:0000256" key="7">
    <source>
        <dbReference type="ARBA" id="ARBA00022723"/>
    </source>
</evidence>
<evidence type="ECO:0000256" key="12">
    <source>
        <dbReference type="SAM" id="Phobius"/>
    </source>
</evidence>
<dbReference type="PANTHER" id="PTHR30333">
    <property type="entry name" value="CYTOCHROME C-TYPE PROTEIN"/>
    <property type="match status" value="1"/>
</dbReference>
<evidence type="ECO:0000313" key="14">
    <source>
        <dbReference type="EMBL" id="PJF35351.1"/>
    </source>
</evidence>
<evidence type="ECO:0000256" key="10">
    <source>
        <dbReference type="ARBA" id="ARBA00023004"/>
    </source>
</evidence>
<evidence type="ECO:0000256" key="3">
    <source>
        <dbReference type="ARBA" id="ARBA00022448"/>
    </source>
</evidence>
<keyword evidence="4" id="KW-1003">Cell membrane</keyword>
<evidence type="ECO:0000256" key="4">
    <source>
        <dbReference type="ARBA" id="ARBA00022475"/>
    </source>
</evidence>
<protein>
    <submittedName>
        <fullName evidence="14">Cytochrome c nitrite reductase small subunit</fullName>
    </submittedName>
</protein>
<dbReference type="Proteomes" id="UP000229681">
    <property type="component" value="Unassembled WGS sequence"/>
</dbReference>
<dbReference type="GO" id="GO:0005886">
    <property type="term" value="C:plasma membrane"/>
    <property type="evidence" value="ECO:0007669"/>
    <property type="project" value="UniProtKB-SubCell"/>
</dbReference>
<evidence type="ECO:0000256" key="1">
    <source>
        <dbReference type="ARBA" id="ARBA00004236"/>
    </source>
</evidence>
<evidence type="ECO:0000256" key="9">
    <source>
        <dbReference type="ARBA" id="ARBA00022989"/>
    </source>
</evidence>
<evidence type="ECO:0000256" key="11">
    <source>
        <dbReference type="ARBA" id="ARBA00023136"/>
    </source>
</evidence>
<dbReference type="SUPFAM" id="SSF48695">
    <property type="entry name" value="Multiheme cytochromes"/>
    <property type="match status" value="1"/>
</dbReference>
<name>A0A2M8PCS0_9CHLR</name>
<dbReference type="Pfam" id="PF03264">
    <property type="entry name" value="Cytochrom_NNT"/>
    <property type="match status" value="1"/>
</dbReference>
<evidence type="ECO:0000256" key="6">
    <source>
        <dbReference type="ARBA" id="ARBA00022692"/>
    </source>
</evidence>
<evidence type="ECO:0000259" key="13">
    <source>
        <dbReference type="Pfam" id="PF03264"/>
    </source>
</evidence>
<evidence type="ECO:0000313" key="15">
    <source>
        <dbReference type="Proteomes" id="UP000229681"/>
    </source>
</evidence>
<proteinExistence type="inferred from homology"/>
<dbReference type="NCBIfam" id="TIGR03153">
    <property type="entry name" value="cytochr_NrfH"/>
    <property type="match status" value="1"/>
</dbReference>
<keyword evidence="5" id="KW-0349">Heme</keyword>
<evidence type="ECO:0000256" key="8">
    <source>
        <dbReference type="ARBA" id="ARBA00022982"/>
    </source>
</evidence>
<dbReference type="GO" id="GO:0022900">
    <property type="term" value="P:electron transport chain"/>
    <property type="evidence" value="ECO:0007669"/>
    <property type="project" value="InterPro"/>
</dbReference>
<feature type="transmembrane region" description="Helical" evidence="12">
    <location>
        <begin position="21"/>
        <end position="45"/>
    </location>
</feature>
<comment type="similarity">
    <text evidence="2">Belongs to the NapC/NirT/NrfH family.</text>
</comment>
<keyword evidence="10" id="KW-0408">Iron</keyword>
<dbReference type="InterPro" id="IPR017571">
    <property type="entry name" value="NrfH"/>
</dbReference>
<organism evidence="14 15">
    <name type="scientific">Candidatus Thermofonsia Clade 1 bacterium</name>
    <dbReference type="NCBI Taxonomy" id="2364210"/>
    <lineage>
        <taxon>Bacteria</taxon>
        <taxon>Bacillati</taxon>
        <taxon>Chloroflexota</taxon>
        <taxon>Candidatus Thermofontia</taxon>
        <taxon>Candidatus Thermofonsia Clade 1</taxon>
    </lineage>
</organism>
<dbReference type="GO" id="GO:0009055">
    <property type="term" value="F:electron transfer activity"/>
    <property type="evidence" value="ECO:0007669"/>
    <property type="project" value="TreeGrafter"/>
</dbReference>
<comment type="subcellular location">
    <subcellularLocation>
        <location evidence="1">Cell membrane</location>
    </subcellularLocation>
</comment>
<dbReference type="InterPro" id="IPR036280">
    <property type="entry name" value="Multihaem_cyt_sf"/>
</dbReference>
<dbReference type="PANTHER" id="PTHR30333:SF1">
    <property type="entry name" value="CYTOCHROME C-TYPE PROTEIN NAPC"/>
    <property type="match status" value="1"/>
</dbReference>
<keyword evidence="8" id="KW-0249">Electron transport</keyword>
<accession>A0A2M8PCS0</accession>
<feature type="domain" description="NapC/NirT cytochrome c N-terminal" evidence="13">
    <location>
        <begin position="24"/>
        <end position="163"/>
    </location>
</feature>
<dbReference type="GO" id="GO:0009061">
    <property type="term" value="P:anaerobic respiration"/>
    <property type="evidence" value="ECO:0007669"/>
    <property type="project" value="TreeGrafter"/>
</dbReference>
<keyword evidence="9 12" id="KW-1133">Transmembrane helix</keyword>
<dbReference type="EMBL" id="PGTM01000167">
    <property type="protein sequence ID" value="PJF35351.1"/>
    <property type="molecule type" value="Genomic_DNA"/>
</dbReference>
<sequence>MDGALSVSEKAERQRSKSIPLPIMLILAGMLGCIVGLGSFTFVYAKGYSYLTDDPNACANCHVMRDVFTAWTRGSHRNVATCNDCHTPHDSLISKYFSKARNGFNHAFAFTTGNFHEPIRASEYNRDIARENCMYCHAAVTSQMSHVGGEATDCLACHSRVGHDE</sequence>
<dbReference type="Gene3D" id="1.10.3820.10">
    <property type="entry name" value="Di-heme elbow motif domain"/>
    <property type="match status" value="1"/>
</dbReference>
<keyword evidence="11 12" id="KW-0472">Membrane</keyword>
<comment type="caution">
    <text evidence="14">The sequence shown here is derived from an EMBL/GenBank/DDBJ whole genome shotgun (WGS) entry which is preliminary data.</text>
</comment>
<dbReference type="AlphaFoldDB" id="A0A2M8PCS0"/>